<dbReference type="AlphaFoldDB" id="A0A1F5Z2L7"/>
<evidence type="ECO:0000256" key="6">
    <source>
        <dbReference type="ARBA" id="ARBA00023077"/>
    </source>
</evidence>
<keyword evidence="4" id="KW-0812">Transmembrane</keyword>
<protein>
    <recommendedName>
        <fullName evidence="10">TonB-dependent receptor-like beta-barrel domain-containing protein</fullName>
    </recommendedName>
</protein>
<keyword evidence="2" id="KW-0813">Transport</keyword>
<reference evidence="11 12" key="1">
    <citation type="journal article" date="2016" name="Nat. Commun.">
        <title>Thousands of microbial genomes shed light on interconnected biogeochemical processes in an aquifer system.</title>
        <authorList>
            <person name="Anantharaman K."/>
            <person name="Brown C.T."/>
            <person name="Hug L.A."/>
            <person name="Sharon I."/>
            <person name="Castelle C.J."/>
            <person name="Probst A.J."/>
            <person name="Thomas B.C."/>
            <person name="Singh A."/>
            <person name="Wilkins M.J."/>
            <person name="Karaoz U."/>
            <person name="Brodie E.L."/>
            <person name="Williams K.H."/>
            <person name="Hubbard S.S."/>
            <person name="Banfield J.F."/>
        </authorList>
    </citation>
    <scope>NUCLEOTIDE SEQUENCE [LARGE SCALE GENOMIC DNA]</scope>
</reference>
<evidence type="ECO:0000256" key="9">
    <source>
        <dbReference type="ARBA" id="ARBA00023237"/>
    </source>
</evidence>
<keyword evidence="6" id="KW-0798">TonB box</keyword>
<dbReference type="InterPro" id="IPR000531">
    <property type="entry name" value="Beta-barrel_TonB"/>
</dbReference>
<dbReference type="STRING" id="1817867.A3F83_07605"/>
<keyword evidence="7" id="KW-0472">Membrane</keyword>
<sequence length="548" mass="63004">MDFLQDVNFSAGGFSVAYGDRLSSVMDIRFREGNRREFDSQLDMNMAGLGLVGEGPLAGGKGSWLFSARKSYLDLLVDAIGTGVAPQYSDYQGKAVIDLSSRQRLEFLGVAGIDHINFDKKTSLDDGKNFYGRADNVENMVGVNWSWRGESNWHSETSLSRMYTRYKNRFSATDDDSLGVDDRSSEVSLTLRNVTYYRLAGGDGFKFGFEEKHIDNNYDSYFKDYRDQYGNLVPALIVNRPVNTDRLGAFFIYNWNPVPRLELNLGGRADHFTYNGNSHFSPRISFTVKLSEKTALNGSAGTYYQNLPLAILSQDRDFKELRDLEALHFILGISRLVSENTRLTVEAYDKEYRHFPLDPTKPGLFPADEGASHERLVDSGRAFTRGIEVVLQKKLAVDFYGLVSGSVYQSRYQGYDGIWRDRIYGNRYLFSLEGGRIFSQKWESSLRWVFAGGRPYTPFDLTATRALDTGIYDLSRINGKRHPAYHSLNFRVDRRFNFRDSNLVLYWDLWNVYNRKNIASYYWNEVENKVDRENQWSLLPVFGLEWEF</sequence>
<evidence type="ECO:0000256" key="8">
    <source>
        <dbReference type="ARBA" id="ARBA00023170"/>
    </source>
</evidence>
<dbReference type="PANTHER" id="PTHR30069">
    <property type="entry name" value="TONB-DEPENDENT OUTER MEMBRANE RECEPTOR"/>
    <property type="match status" value="1"/>
</dbReference>
<keyword evidence="3" id="KW-1134">Transmembrane beta strand</keyword>
<keyword evidence="5" id="KW-0732">Signal</keyword>
<comment type="subcellular location">
    <subcellularLocation>
        <location evidence="1">Cell outer membrane</location>
        <topology evidence="1">Multi-pass membrane protein</topology>
    </subcellularLocation>
</comment>
<dbReference type="InterPro" id="IPR039426">
    <property type="entry name" value="TonB-dep_rcpt-like"/>
</dbReference>
<dbReference type="SUPFAM" id="SSF56935">
    <property type="entry name" value="Porins"/>
    <property type="match status" value="1"/>
</dbReference>
<name>A0A1F5Z2L7_9BACT</name>
<evidence type="ECO:0000259" key="10">
    <source>
        <dbReference type="Pfam" id="PF00593"/>
    </source>
</evidence>
<proteinExistence type="predicted"/>
<dbReference type="GO" id="GO:0009279">
    <property type="term" value="C:cell outer membrane"/>
    <property type="evidence" value="ECO:0007669"/>
    <property type="project" value="UniProtKB-SubCell"/>
</dbReference>
<keyword evidence="9" id="KW-0998">Cell outer membrane</keyword>
<organism evidence="11 12">
    <name type="scientific">Candidatus Glassbacteria bacterium RIFCSPLOWO2_12_FULL_58_11</name>
    <dbReference type="NCBI Taxonomy" id="1817867"/>
    <lineage>
        <taxon>Bacteria</taxon>
        <taxon>Candidatus Glassiibacteriota</taxon>
    </lineage>
</organism>
<evidence type="ECO:0000256" key="5">
    <source>
        <dbReference type="ARBA" id="ARBA00022729"/>
    </source>
</evidence>
<dbReference type="InterPro" id="IPR036942">
    <property type="entry name" value="Beta-barrel_TonB_sf"/>
</dbReference>
<gene>
    <name evidence="11" type="ORF">A3F83_07605</name>
</gene>
<comment type="caution">
    <text evidence="11">The sequence shown here is derived from an EMBL/GenBank/DDBJ whole genome shotgun (WGS) entry which is preliminary data.</text>
</comment>
<evidence type="ECO:0000313" key="12">
    <source>
        <dbReference type="Proteomes" id="UP000179129"/>
    </source>
</evidence>
<dbReference type="EMBL" id="MFIX01000010">
    <property type="protein sequence ID" value="OGG06709.1"/>
    <property type="molecule type" value="Genomic_DNA"/>
</dbReference>
<dbReference type="GO" id="GO:0044718">
    <property type="term" value="P:siderophore transmembrane transport"/>
    <property type="evidence" value="ECO:0007669"/>
    <property type="project" value="TreeGrafter"/>
</dbReference>
<accession>A0A1F5Z2L7</accession>
<evidence type="ECO:0000256" key="3">
    <source>
        <dbReference type="ARBA" id="ARBA00022452"/>
    </source>
</evidence>
<evidence type="ECO:0000256" key="1">
    <source>
        <dbReference type="ARBA" id="ARBA00004571"/>
    </source>
</evidence>
<evidence type="ECO:0000256" key="4">
    <source>
        <dbReference type="ARBA" id="ARBA00022692"/>
    </source>
</evidence>
<evidence type="ECO:0000256" key="7">
    <source>
        <dbReference type="ARBA" id="ARBA00023136"/>
    </source>
</evidence>
<keyword evidence="8" id="KW-0675">Receptor</keyword>
<evidence type="ECO:0000256" key="2">
    <source>
        <dbReference type="ARBA" id="ARBA00022448"/>
    </source>
</evidence>
<dbReference type="Gene3D" id="2.40.170.20">
    <property type="entry name" value="TonB-dependent receptor, beta-barrel domain"/>
    <property type="match status" value="1"/>
</dbReference>
<dbReference type="GO" id="GO:0015344">
    <property type="term" value="F:siderophore uptake transmembrane transporter activity"/>
    <property type="evidence" value="ECO:0007669"/>
    <property type="project" value="TreeGrafter"/>
</dbReference>
<dbReference type="Pfam" id="PF00593">
    <property type="entry name" value="TonB_dep_Rec_b-barrel"/>
    <property type="match status" value="1"/>
</dbReference>
<evidence type="ECO:0000313" key="11">
    <source>
        <dbReference type="EMBL" id="OGG06709.1"/>
    </source>
</evidence>
<dbReference type="PANTHER" id="PTHR30069:SF29">
    <property type="entry name" value="HEMOGLOBIN AND HEMOGLOBIN-HAPTOGLOBIN-BINDING PROTEIN 1-RELATED"/>
    <property type="match status" value="1"/>
</dbReference>
<dbReference type="Proteomes" id="UP000179129">
    <property type="component" value="Unassembled WGS sequence"/>
</dbReference>
<feature type="domain" description="TonB-dependent receptor-like beta-barrel" evidence="10">
    <location>
        <begin position="105"/>
        <end position="503"/>
    </location>
</feature>